<keyword evidence="1" id="KW-0472">Membrane</keyword>
<dbReference type="RefSeq" id="WP_028020588.1">
    <property type="nucleotide sequence ID" value="NZ_BAAAXM010000029.1"/>
</dbReference>
<reference evidence="2" key="1">
    <citation type="submission" date="2023-03" db="EMBL/GenBank/DDBJ databases">
        <authorList>
            <person name="Shen W."/>
            <person name="Cai J."/>
        </authorList>
    </citation>
    <scope>NUCLEOTIDE SEQUENCE</scope>
    <source>
        <strain evidence="2">B646-2</strain>
    </source>
</reference>
<organism evidence="2 3">
    <name type="scientific">Enterococcus raffinosus</name>
    <dbReference type="NCBI Taxonomy" id="71452"/>
    <lineage>
        <taxon>Bacteria</taxon>
        <taxon>Bacillati</taxon>
        <taxon>Bacillota</taxon>
        <taxon>Bacilli</taxon>
        <taxon>Lactobacillales</taxon>
        <taxon>Enterococcaceae</taxon>
        <taxon>Enterococcus</taxon>
    </lineage>
</organism>
<comment type="caution">
    <text evidence="2">The sequence shown here is derived from an EMBL/GenBank/DDBJ whole genome shotgun (WGS) entry which is preliminary data.</text>
</comment>
<proteinExistence type="predicted"/>
<evidence type="ECO:0000256" key="1">
    <source>
        <dbReference type="SAM" id="Phobius"/>
    </source>
</evidence>
<evidence type="ECO:0000313" key="3">
    <source>
        <dbReference type="Proteomes" id="UP001249240"/>
    </source>
</evidence>
<protein>
    <submittedName>
        <fullName evidence="2">Uncharacterized protein</fullName>
    </submittedName>
</protein>
<evidence type="ECO:0000313" key="2">
    <source>
        <dbReference type="EMBL" id="MDT2536830.1"/>
    </source>
</evidence>
<name>A0AAW8SW55_9ENTE</name>
<dbReference type="GeneID" id="67042129"/>
<dbReference type="AlphaFoldDB" id="A0AAW8SW55"/>
<dbReference type="EMBL" id="JARPXM010000001">
    <property type="protein sequence ID" value="MDT2536830.1"/>
    <property type="molecule type" value="Genomic_DNA"/>
</dbReference>
<feature type="transmembrane region" description="Helical" evidence="1">
    <location>
        <begin position="12"/>
        <end position="31"/>
    </location>
</feature>
<gene>
    <name evidence="2" type="ORF">P7D78_01725</name>
</gene>
<accession>A0AAW8SW55</accession>
<sequence>MDKKTEPSKQKVVYILPSTVVSSAGSRMFVFSQYREPIAKMQVHFGENYQVTSAFIDKIKVFEEDTIYLIPEQLRHVVNSQKIPKKLMVPSNIFAEKVLEDIRREVLVLQLRRPI</sequence>
<keyword evidence="1" id="KW-1133">Transmembrane helix</keyword>
<keyword evidence="1" id="KW-0812">Transmembrane</keyword>
<dbReference type="Proteomes" id="UP001249240">
    <property type="component" value="Unassembled WGS sequence"/>
</dbReference>